<evidence type="ECO:0000313" key="3">
    <source>
        <dbReference type="Proteomes" id="UP000199048"/>
    </source>
</evidence>
<reference evidence="3" key="1">
    <citation type="submission" date="2016-10" db="EMBL/GenBank/DDBJ databases">
        <authorList>
            <person name="Varghese N."/>
            <person name="Submissions S."/>
        </authorList>
    </citation>
    <scope>NUCLEOTIDE SEQUENCE [LARGE SCALE GENOMIC DNA]</scope>
    <source>
        <strain evidence="3">BL36</strain>
    </source>
</reference>
<proteinExistence type="predicted"/>
<dbReference type="RefSeq" id="WP_167367813.1">
    <property type="nucleotide sequence ID" value="NZ_FOTK01000034.1"/>
</dbReference>
<feature type="compositionally biased region" description="Basic and acidic residues" evidence="1">
    <location>
        <begin position="1"/>
        <end position="11"/>
    </location>
</feature>
<feature type="compositionally biased region" description="Basic residues" evidence="1">
    <location>
        <begin position="47"/>
        <end position="58"/>
    </location>
</feature>
<dbReference type="EMBL" id="FOTK01000034">
    <property type="protein sequence ID" value="SFM48527.1"/>
    <property type="molecule type" value="Genomic_DNA"/>
</dbReference>
<protein>
    <submittedName>
        <fullName evidence="2">Uncharacterized protein</fullName>
    </submittedName>
</protein>
<evidence type="ECO:0000256" key="1">
    <source>
        <dbReference type="SAM" id="MobiDB-lite"/>
    </source>
</evidence>
<organism evidence="2 3">
    <name type="scientific">Methylobacterium pseudosasicola</name>
    <dbReference type="NCBI Taxonomy" id="582667"/>
    <lineage>
        <taxon>Bacteria</taxon>
        <taxon>Pseudomonadati</taxon>
        <taxon>Pseudomonadota</taxon>
        <taxon>Alphaproteobacteria</taxon>
        <taxon>Hyphomicrobiales</taxon>
        <taxon>Methylobacteriaceae</taxon>
        <taxon>Methylobacterium</taxon>
    </lineage>
</organism>
<feature type="compositionally biased region" description="Basic and acidic residues" evidence="1">
    <location>
        <begin position="24"/>
        <end position="35"/>
    </location>
</feature>
<keyword evidence="3" id="KW-1185">Reference proteome</keyword>
<feature type="region of interest" description="Disordered" evidence="1">
    <location>
        <begin position="1"/>
        <end position="58"/>
    </location>
</feature>
<sequence length="58" mass="6658">MKQSDAHRDIMPAEQSLPAVSVHQAHESEIQQERMRRLHNARASQRAARHHRINGVAL</sequence>
<evidence type="ECO:0000313" key="2">
    <source>
        <dbReference type="EMBL" id="SFM48527.1"/>
    </source>
</evidence>
<name>A0A1I4R8E7_9HYPH</name>
<dbReference type="Proteomes" id="UP000199048">
    <property type="component" value="Unassembled WGS sequence"/>
</dbReference>
<accession>A0A1I4R8E7</accession>
<gene>
    <name evidence="2" type="ORF">SAMN05192568_10343</name>
</gene>
<dbReference type="AlphaFoldDB" id="A0A1I4R8E7"/>